<reference evidence="2" key="1">
    <citation type="submission" date="2018-01" db="EMBL/GenBank/DDBJ databases">
        <title>An insight into the sialome of Amazonian anophelines.</title>
        <authorList>
            <person name="Ribeiro J.M."/>
            <person name="Scarpassa V."/>
            <person name="Calvo E."/>
        </authorList>
    </citation>
    <scope>NUCLEOTIDE SEQUENCE</scope>
</reference>
<organism evidence="2">
    <name type="scientific">Anopheles darlingi</name>
    <name type="common">Mosquito</name>
    <dbReference type="NCBI Taxonomy" id="43151"/>
    <lineage>
        <taxon>Eukaryota</taxon>
        <taxon>Metazoa</taxon>
        <taxon>Ecdysozoa</taxon>
        <taxon>Arthropoda</taxon>
        <taxon>Hexapoda</taxon>
        <taxon>Insecta</taxon>
        <taxon>Pterygota</taxon>
        <taxon>Neoptera</taxon>
        <taxon>Endopterygota</taxon>
        <taxon>Diptera</taxon>
        <taxon>Nematocera</taxon>
        <taxon>Culicoidea</taxon>
        <taxon>Culicidae</taxon>
        <taxon>Anophelinae</taxon>
        <taxon>Anopheles</taxon>
    </lineage>
</organism>
<keyword evidence="1" id="KW-0472">Membrane</keyword>
<dbReference type="EMBL" id="GGFL01013162">
    <property type="protein sequence ID" value="MBW77340.1"/>
    <property type="molecule type" value="Transcribed_RNA"/>
</dbReference>
<protein>
    <submittedName>
        <fullName evidence="2">Uncharacterized protein</fullName>
    </submittedName>
</protein>
<dbReference type="AlphaFoldDB" id="A0A2M4DID9"/>
<evidence type="ECO:0000256" key="1">
    <source>
        <dbReference type="SAM" id="Phobius"/>
    </source>
</evidence>
<accession>A0A2M4DID9</accession>
<keyword evidence="1" id="KW-0812">Transmembrane</keyword>
<name>A0A2M4DID9_ANODA</name>
<keyword evidence="1" id="KW-1133">Transmembrane helix</keyword>
<proteinExistence type="predicted"/>
<feature type="transmembrane region" description="Helical" evidence="1">
    <location>
        <begin position="6"/>
        <end position="26"/>
    </location>
</feature>
<sequence>MILGAHVAPIAVIALVGRCVLLDSLFDRRQLVAFLLVVPGNAGIFTNHQVMYGRFLLRLVVTRLDVQMRIGVDTF</sequence>
<evidence type="ECO:0000313" key="2">
    <source>
        <dbReference type="EMBL" id="MBW77340.1"/>
    </source>
</evidence>